<dbReference type="AlphaFoldDB" id="A0A3Q9EAA4"/>
<dbReference type="InterPro" id="IPR010559">
    <property type="entry name" value="Sig_transdc_His_kin_internal"/>
</dbReference>
<feature type="transmembrane region" description="Helical" evidence="1">
    <location>
        <begin position="240"/>
        <end position="271"/>
    </location>
</feature>
<dbReference type="KEGG" id="skh:STH12_03983"/>
<proteinExistence type="predicted"/>
<reference evidence="4" key="1">
    <citation type="submission" date="2017-03" db="EMBL/GenBank/DDBJ databases">
        <title>Full genome sequence of a non-lethal Shewanella isolate that potentiates virulence of Vibio parahaemolyticus causing acute hepatopancreatic necrosis disease (AHPND) in shrimp.</title>
        <authorList>
            <person name="Prachumwat A."/>
            <person name="Sritunyalucksana K."/>
        </authorList>
    </citation>
    <scope>NUCLEOTIDE SEQUENCE [LARGE SCALE GENOMIC DNA]</scope>
    <source>
        <strain evidence="4">TH2012</strain>
    </source>
</reference>
<dbReference type="Proteomes" id="UP000278437">
    <property type="component" value="Chromosome"/>
</dbReference>
<name>A0A3Q9EAA4_9GAMM</name>
<dbReference type="PANTHER" id="PTHR34220:SF7">
    <property type="entry name" value="SENSOR HISTIDINE KINASE YPDA"/>
    <property type="match status" value="1"/>
</dbReference>
<feature type="domain" description="Signal transduction histidine kinase internal region" evidence="2">
    <location>
        <begin position="330"/>
        <end position="408"/>
    </location>
</feature>
<feature type="transmembrane region" description="Helical" evidence="1">
    <location>
        <begin position="210"/>
        <end position="228"/>
    </location>
</feature>
<keyword evidence="1" id="KW-0472">Membrane</keyword>
<organism evidence="3 4">
    <name type="scientific">Shewanella khirikhana</name>
    <dbReference type="NCBI Taxonomy" id="1965282"/>
    <lineage>
        <taxon>Bacteria</taxon>
        <taxon>Pseudomonadati</taxon>
        <taxon>Pseudomonadota</taxon>
        <taxon>Gammaproteobacteria</taxon>
        <taxon>Alteromonadales</taxon>
        <taxon>Shewanellaceae</taxon>
        <taxon>Shewanella</taxon>
    </lineage>
</organism>
<dbReference type="InterPro" id="IPR050640">
    <property type="entry name" value="Bact_2-comp_sensor_kinase"/>
</dbReference>
<dbReference type="EC" id="2.7.13.3" evidence="3"/>
<dbReference type="RefSeq" id="WP_126169135.1">
    <property type="nucleotide sequence ID" value="NZ_CP020373.1"/>
</dbReference>
<dbReference type="PANTHER" id="PTHR34220">
    <property type="entry name" value="SENSOR HISTIDINE KINASE YPDA"/>
    <property type="match status" value="1"/>
</dbReference>
<dbReference type="Pfam" id="PF06580">
    <property type="entry name" value="His_kinase"/>
    <property type="match status" value="1"/>
</dbReference>
<evidence type="ECO:0000256" key="1">
    <source>
        <dbReference type="SAM" id="Phobius"/>
    </source>
</evidence>
<keyword evidence="3" id="KW-0808">Transferase</keyword>
<dbReference type="SUPFAM" id="SSF55874">
    <property type="entry name" value="ATPase domain of HSP90 chaperone/DNA topoisomerase II/histidine kinase"/>
    <property type="match status" value="1"/>
</dbReference>
<feature type="transmembrane region" description="Helical" evidence="1">
    <location>
        <begin position="50"/>
        <end position="68"/>
    </location>
</feature>
<feature type="transmembrane region" description="Helical" evidence="1">
    <location>
        <begin position="155"/>
        <end position="179"/>
    </location>
</feature>
<keyword evidence="4" id="KW-1185">Reference proteome</keyword>
<evidence type="ECO:0000313" key="4">
    <source>
        <dbReference type="Proteomes" id="UP000278437"/>
    </source>
</evidence>
<feature type="transmembrane region" description="Helical" evidence="1">
    <location>
        <begin position="21"/>
        <end position="44"/>
    </location>
</feature>
<dbReference type="EMBL" id="CP020373">
    <property type="protein sequence ID" value="AZQ13017.1"/>
    <property type="molecule type" value="Genomic_DNA"/>
</dbReference>
<sequence>MEQGALSGGQSQGNDRRWMPLVSLLPLLLVCVYLAHSSALILPAAAKCEAYLSGILAALLLASPMLLGQYLLGRQLYLHRRHMRDSRGWVVMTLALTGLVVYPLLALLFTPASVLTADGAHSSAEGLGMVMAAALLWWLLEFVKGRYSGRGKSLPWLLSLDAMVLAGLLGWAILLAGVFNSIDDPMMNQPIKLVLDLGSQLEHLGRLGSYAWQFCVMALLMFFFYWLNRYLLIRQCLSRFGLACFVVVSLLALMLLTPLLAAMVIALPINALPQDVALLVPGGNNNPFDAHNYRFMFVVWLVSTPIILAFERQQQASRLAAIAQQQAQTELQLLQQQINPHFLFNTLNSLYALTLMKTEDAPERILQLAGLLRYSVYRGQQPEVSLSEEVACLKDYLALQQIRQGARLSIDCDWPDAALVQLRLAPLLFIVLVENAFKHGLEPSQHQGWLKLGFWQQNGKLCFRCDNSLPPTEPSEGAEKHTIAAAQPLAEGGGLGLTNLSRRLALLYPDGHKLTSERRDDHWHAQLEIELGQASRPAD</sequence>
<gene>
    <name evidence="3" type="primary">ypdA</name>
    <name evidence="3" type="ORF">STH12_03983</name>
</gene>
<keyword evidence="1" id="KW-0812">Transmembrane</keyword>
<evidence type="ECO:0000313" key="3">
    <source>
        <dbReference type="EMBL" id="AZQ13017.1"/>
    </source>
</evidence>
<evidence type="ECO:0000259" key="2">
    <source>
        <dbReference type="Pfam" id="PF06580"/>
    </source>
</evidence>
<dbReference type="GO" id="GO:0000155">
    <property type="term" value="F:phosphorelay sensor kinase activity"/>
    <property type="evidence" value="ECO:0007669"/>
    <property type="project" value="InterPro"/>
</dbReference>
<protein>
    <submittedName>
        <fullName evidence="3">Sensor histidine kinase YpdA</fullName>
        <ecNumber evidence="3">2.7.13.3</ecNumber>
    </submittedName>
</protein>
<dbReference type="OrthoDB" id="2514702at2"/>
<feature type="transmembrane region" description="Helical" evidence="1">
    <location>
        <begin position="126"/>
        <end position="143"/>
    </location>
</feature>
<accession>A0A3Q9EAA4</accession>
<keyword evidence="3" id="KW-0418">Kinase</keyword>
<keyword evidence="1" id="KW-1133">Transmembrane helix</keyword>
<feature type="transmembrane region" description="Helical" evidence="1">
    <location>
        <begin position="89"/>
        <end position="114"/>
    </location>
</feature>
<dbReference type="GO" id="GO:0016020">
    <property type="term" value="C:membrane"/>
    <property type="evidence" value="ECO:0007669"/>
    <property type="project" value="InterPro"/>
</dbReference>
<feature type="transmembrane region" description="Helical" evidence="1">
    <location>
        <begin position="291"/>
        <end position="310"/>
    </location>
</feature>
<dbReference type="InterPro" id="IPR036890">
    <property type="entry name" value="HATPase_C_sf"/>
</dbReference>